<dbReference type="EMBL" id="CP066022">
    <property type="protein sequence ID" value="QQB75048.1"/>
    <property type="molecule type" value="Genomic_DNA"/>
</dbReference>
<dbReference type="PANTHER" id="PTHR35790:SF4">
    <property type="entry name" value="HTH-TYPE TRANSCRIPTIONAL REGULATOR PCHR"/>
    <property type="match status" value="1"/>
</dbReference>
<sequence length="191" mass="22726">MLTVRYWRFKVSRKLYEDEILNTKIESNEDEKLANNRYEKLNGIMEAMYDFVLAYSNYYSIRRDYGTGEKFTMIEIHILTEICDNPGITVTELAEKWCRTSSAISQTVKKLIKWGFVNRIGNENNGKIFHLSITEKGKELVLIHKRYDNLDIVKTKKKLLKKFTIEELIAFDKICKEYTEILRYKKDKNKI</sequence>
<dbReference type="Pfam" id="PF01047">
    <property type="entry name" value="MarR"/>
    <property type="match status" value="1"/>
</dbReference>
<evidence type="ECO:0000256" key="2">
    <source>
        <dbReference type="ARBA" id="ARBA00023125"/>
    </source>
</evidence>
<dbReference type="SMART" id="SM00347">
    <property type="entry name" value="HTH_MARR"/>
    <property type="match status" value="1"/>
</dbReference>
<feature type="domain" description="HTH marR-type" evidence="4">
    <location>
        <begin position="41"/>
        <end position="180"/>
    </location>
</feature>
<keyword evidence="1" id="KW-0805">Transcription regulation</keyword>
<dbReference type="InterPro" id="IPR036388">
    <property type="entry name" value="WH-like_DNA-bd_sf"/>
</dbReference>
<dbReference type="PROSITE" id="PS50995">
    <property type="entry name" value="HTH_MARR_2"/>
    <property type="match status" value="1"/>
</dbReference>
<dbReference type="InterPro" id="IPR023187">
    <property type="entry name" value="Tscrpt_reg_MarR-type_CS"/>
</dbReference>
<dbReference type="InterPro" id="IPR036390">
    <property type="entry name" value="WH_DNA-bd_sf"/>
</dbReference>
<dbReference type="Proteomes" id="UP000595577">
    <property type="component" value="Chromosome"/>
</dbReference>
<organism evidence="5 6">
    <name type="scientific">Fusobacterium canifelinum</name>
    <dbReference type="NCBI Taxonomy" id="285729"/>
    <lineage>
        <taxon>Bacteria</taxon>
        <taxon>Fusobacteriati</taxon>
        <taxon>Fusobacteriota</taxon>
        <taxon>Fusobacteriia</taxon>
        <taxon>Fusobacteriales</taxon>
        <taxon>Fusobacteriaceae</taxon>
        <taxon>Fusobacterium</taxon>
    </lineage>
</organism>
<name>A0A7T4FR42_9FUSO</name>
<evidence type="ECO:0000259" key="4">
    <source>
        <dbReference type="PROSITE" id="PS50995"/>
    </source>
</evidence>
<gene>
    <name evidence="5" type="ORF">I6H56_09725</name>
</gene>
<dbReference type="AlphaFoldDB" id="A0A7T4FR42"/>
<dbReference type="GO" id="GO:0003677">
    <property type="term" value="F:DNA binding"/>
    <property type="evidence" value="ECO:0007669"/>
    <property type="project" value="UniProtKB-KW"/>
</dbReference>
<dbReference type="Gene3D" id="1.10.10.10">
    <property type="entry name" value="Winged helix-like DNA-binding domain superfamily/Winged helix DNA-binding domain"/>
    <property type="match status" value="1"/>
</dbReference>
<keyword evidence="3" id="KW-0804">Transcription</keyword>
<dbReference type="PANTHER" id="PTHR35790">
    <property type="entry name" value="HTH-TYPE TRANSCRIPTIONAL REGULATOR PCHR"/>
    <property type="match status" value="1"/>
</dbReference>
<dbReference type="GO" id="GO:0003700">
    <property type="term" value="F:DNA-binding transcription factor activity"/>
    <property type="evidence" value="ECO:0007669"/>
    <property type="project" value="InterPro"/>
</dbReference>
<proteinExistence type="predicted"/>
<keyword evidence="2" id="KW-0238">DNA-binding</keyword>
<evidence type="ECO:0000256" key="3">
    <source>
        <dbReference type="ARBA" id="ARBA00023163"/>
    </source>
</evidence>
<protein>
    <submittedName>
        <fullName evidence="5">MarR family transcriptional regulator</fullName>
    </submittedName>
</protein>
<dbReference type="InterPro" id="IPR052067">
    <property type="entry name" value="Metal_resp_HTH_trans_reg"/>
</dbReference>
<accession>A0A7T4FR42</accession>
<dbReference type="InterPro" id="IPR000835">
    <property type="entry name" value="HTH_MarR-typ"/>
</dbReference>
<dbReference type="PROSITE" id="PS01117">
    <property type="entry name" value="HTH_MARR_1"/>
    <property type="match status" value="1"/>
</dbReference>
<evidence type="ECO:0000313" key="6">
    <source>
        <dbReference type="Proteomes" id="UP000595577"/>
    </source>
</evidence>
<evidence type="ECO:0000256" key="1">
    <source>
        <dbReference type="ARBA" id="ARBA00023015"/>
    </source>
</evidence>
<dbReference type="SUPFAM" id="SSF46785">
    <property type="entry name" value="Winged helix' DNA-binding domain"/>
    <property type="match status" value="1"/>
</dbReference>
<evidence type="ECO:0000313" key="5">
    <source>
        <dbReference type="EMBL" id="QQB75048.1"/>
    </source>
</evidence>
<reference evidence="5 6" key="1">
    <citation type="submission" date="2020-12" db="EMBL/GenBank/DDBJ databases">
        <title>FDA dAtabase for Regulatory Grade micrObial Sequences (FDA-ARGOS): Supporting development and validation of Infectious Disease Dx tests.</title>
        <authorList>
            <person name="Sproer C."/>
            <person name="Gronow S."/>
            <person name="Severitt S."/>
            <person name="Schroder I."/>
            <person name="Tallon L."/>
            <person name="Sadzewicz L."/>
            <person name="Zhao X."/>
            <person name="Boylan J."/>
            <person name="Ott S."/>
            <person name="Bowen H."/>
            <person name="Vavikolanu K."/>
            <person name="Mehta A."/>
            <person name="Aluvathingal J."/>
            <person name="Nadendla S."/>
            <person name="Lowell S."/>
            <person name="Myers T."/>
            <person name="Yan Y."/>
            <person name="Sichtig H."/>
        </authorList>
    </citation>
    <scope>NUCLEOTIDE SEQUENCE [LARGE SCALE GENOMIC DNA]</scope>
    <source>
        <strain evidence="5 6">FDAARGOS_999</strain>
    </source>
</reference>